<evidence type="ECO:0000256" key="5">
    <source>
        <dbReference type="ARBA" id="ARBA00023136"/>
    </source>
</evidence>
<accession>A0A0D0SEJ2</accession>
<name>A0A0D0SEJ2_PSEFL</name>
<comment type="function">
    <text evidence="6 7">Involved in O antigen modification. Involved in the translocation of bactoprenol-linked glucose across the cytoplasmic membrane.</text>
</comment>
<evidence type="ECO:0000256" key="1">
    <source>
        <dbReference type="ARBA" id="ARBA00004141"/>
    </source>
</evidence>
<feature type="transmembrane region" description="Helical" evidence="8">
    <location>
        <begin position="70"/>
        <end position="87"/>
    </location>
</feature>
<comment type="caution">
    <text evidence="10">The sequence shown here is derived from an EMBL/GenBank/DDBJ whole genome shotgun (WGS) entry which is preliminary data.</text>
</comment>
<feature type="transmembrane region" description="Helical" evidence="8">
    <location>
        <begin position="41"/>
        <end position="63"/>
    </location>
</feature>
<evidence type="ECO:0000256" key="7">
    <source>
        <dbReference type="PIRNR" id="PIRNR006298"/>
    </source>
</evidence>
<dbReference type="PIRSF" id="PIRSF006298">
    <property type="entry name" value="GtrA_prd"/>
    <property type="match status" value="1"/>
</dbReference>
<feature type="domain" description="GtrA/DPMS transmembrane" evidence="9">
    <location>
        <begin position="11"/>
        <end position="119"/>
    </location>
</feature>
<evidence type="ECO:0000256" key="4">
    <source>
        <dbReference type="ARBA" id="ARBA00022989"/>
    </source>
</evidence>
<comment type="similarity">
    <text evidence="7">Belongs to the gtrA family.</text>
</comment>
<evidence type="ECO:0000313" key="11">
    <source>
        <dbReference type="Proteomes" id="UP000032210"/>
    </source>
</evidence>
<dbReference type="PATRIC" id="fig|294.125.peg.3953"/>
<proteinExistence type="inferred from homology"/>
<feature type="transmembrane region" description="Helical" evidence="8">
    <location>
        <begin position="93"/>
        <end position="118"/>
    </location>
</feature>
<evidence type="ECO:0000256" key="6">
    <source>
        <dbReference type="ARBA" id="ARBA00025595"/>
    </source>
</evidence>
<dbReference type="GO" id="GO:0000271">
    <property type="term" value="P:polysaccharide biosynthetic process"/>
    <property type="evidence" value="ECO:0007669"/>
    <property type="project" value="InterPro"/>
</dbReference>
<evidence type="ECO:0000256" key="2">
    <source>
        <dbReference type="ARBA" id="ARBA00022448"/>
    </source>
</evidence>
<keyword evidence="3 8" id="KW-0812">Transmembrane</keyword>
<dbReference type="GO" id="GO:0005886">
    <property type="term" value="C:plasma membrane"/>
    <property type="evidence" value="ECO:0007669"/>
    <property type="project" value="TreeGrafter"/>
</dbReference>
<keyword evidence="2 7" id="KW-0813">Transport</keyword>
<dbReference type="AlphaFoldDB" id="A0A0D0SEJ2"/>
<dbReference type="InterPro" id="IPR007267">
    <property type="entry name" value="GtrA_DPMS_TM"/>
</dbReference>
<dbReference type="EMBL" id="JXCQ01000040">
    <property type="protein sequence ID" value="KIR20708.1"/>
    <property type="molecule type" value="Genomic_DNA"/>
</dbReference>
<keyword evidence="4 8" id="KW-1133">Transmembrane helix</keyword>
<evidence type="ECO:0000313" key="10">
    <source>
        <dbReference type="EMBL" id="KIR20708.1"/>
    </source>
</evidence>
<dbReference type="PANTHER" id="PTHR38459">
    <property type="entry name" value="PROPHAGE BACTOPRENOL-LINKED GLUCOSE TRANSLOCASE HOMOLOG"/>
    <property type="match status" value="1"/>
</dbReference>
<evidence type="ECO:0000256" key="3">
    <source>
        <dbReference type="ARBA" id="ARBA00022692"/>
    </source>
</evidence>
<feature type="transmembrane region" description="Helical" evidence="8">
    <location>
        <begin position="7"/>
        <end position="29"/>
    </location>
</feature>
<dbReference type="PANTHER" id="PTHR38459:SF1">
    <property type="entry name" value="PROPHAGE BACTOPRENOL-LINKED GLUCOSE TRANSLOCASE HOMOLOG"/>
    <property type="match status" value="1"/>
</dbReference>
<protein>
    <recommendedName>
        <fullName evidence="7">Bactoprenol-linked glucose translocase</fullName>
    </recommendedName>
</protein>
<reference evidence="10 11" key="1">
    <citation type="submission" date="2015-01" db="EMBL/GenBank/DDBJ databases">
        <title>Genome sequence of the beneficial rhizobacterium Pseudomonas fluorescens 2-79.</title>
        <authorList>
            <person name="Thuermer A."/>
            <person name="Daniel R."/>
        </authorList>
    </citation>
    <scope>NUCLEOTIDE SEQUENCE [LARGE SCALE GENOMIC DNA]</scope>
    <source>
        <strain evidence="10 11">2-79</strain>
    </source>
</reference>
<sequence>MARLWKGFTLYTVIGIANTVIHWQLFFMLRAGFELSQASSNFLAFCVAASFSFYVNALFTFAMPVSLGRYLLFMTCMGALSLLAGWLGDHLHLPGLVTVLVFSLVSLLCGFLLSRWVVFREGSQ</sequence>
<evidence type="ECO:0000256" key="8">
    <source>
        <dbReference type="SAM" id="Phobius"/>
    </source>
</evidence>
<comment type="subcellular location">
    <subcellularLocation>
        <location evidence="1">Membrane</location>
        <topology evidence="1">Multi-pass membrane protein</topology>
    </subcellularLocation>
</comment>
<keyword evidence="5 8" id="KW-0472">Membrane</keyword>
<organism evidence="10 11">
    <name type="scientific">Pseudomonas fluorescens</name>
    <dbReference type="NCBI Taxonomy" id="294"/>
    <lineage>
        <taxon>Bacteria</taxon>
        <taxon>Pseudomonadati</taxon>
        <taxon>Pseudomonadota</taxon>
        <taxon>Gammaproteobacteria</taxon>
        <taxon>Pseudomonadales</taxon>
        <taxon>Pseudomonadaceae</taxon>
        <taxon>Pseudomonas</taxon>
    </lineage>
</organism>
<dbReference type="InterPro" id="IPR051401">
    <property type="entry name" value="GtrA_CellWall_Glycosyl"/>
</dbReference>
<dbReference type="RefSeq" id="WP_043050132.1">
    <property type="nucleotide sequence ID" value="NZ_JXCQ01000040.1"/>
</dbReference>
<dbReference type="Proteomes" id="UP000032210">
    <property type="component" value="Unassembled WGS sequence"/>
</dbReference>
<dbReference type="Pfam" id="PF04138">
    <property type="entry name" value="GtrA_DPMS_TM"/>
    <property type="match status" value="1"/>
</dbReference>
<dbReference type="InterPro" id="IPR016480">
    <property type="entry name" value="Glc_translocase_bactprenl-link"/>
</dbReference>
<gene>
    <name evidence="10" type="ORF">PFLU3_38530</name>
</gene>
<evidence type="ECO:0000259" key="9">
    <source>
        <dbReference type="Pfam" id="PF04138"/>
    </source>
</evidence>